<evidence type="ECO:0000313" key="1">
    <source>
        <dbReference type="EMBL" id="ACL65677.1"/>
    </source>
</evidence>
<dbReference type="EMBL" id="CP001359">
    <property type="protein sequence ID" value="ACL65677.1"/>
    <property type="molecule type" value="Genomic_DNA"/>
</dbReference>
<organism evidence="1 2">
    <name type="scientific">Anaeromyxobacter dehalogenans (strain ATCC BAA-258 / DSM 21875 / 2CP-1)</name>
    <dbReference type="NCBI Taxonomy" id="455488"/>
    <lineage>
        <taxon>Bacteria</taxon>
        <taxon>Pseudomonadati</taxon>
        <taxon>Myxococcota</taxon>
        <taxon>Myxococcia</taxon>
        <taxon>Myxococcales</taxon>
        <taxon>Cystobacterineae</taxon>
        <taxon>Anaeromyxobacteraceae</taxon>
        <taxon>Anaeromyxobacter</taxon>
    </lineage>
</organism>
<dbReference type="KEGG" id="acp:A2cp1_2339"/>
<accession>B8JAF8</accession>
<reference evidence="1" key="1">
    <citation type="submission" date="2009-01" db="EMBL/GenBank/DDBJ databases">
        <title>Complete sequence of Anaeromyxobacter dehalogenans 2CP-1.</title>
        <authorList>
            <consortium name="US DOE Joint Genome Institute"/>
            <person name="Lucas S."/>
            <person name="Copeland A."/>
            <person name="Lapidus A."/>
            <person name="Glavina del Rio T."/>
            <person name="Dalin E."/>
            <person name="Tice H."/>
            <person name="Bruce D."/>
            <person name="Goodwin L."/>
            <person name="Pitluck S."/>
            <person name="Saunders E."/>
            <person name="Brettin T."/>
            <person name="Detter J.C."/>
            <person name="Han C."/>
            <person name="Larimer F."/>
            <person name="Land M."/>
            <person name="Hauser L."/>
            <person name="Kyrpides N."/>
            <person name="Ovchinnikova G."/>
            <person name="Beliaev A.S."/>
            <person name="Richardson P."/>
        </authorList>
    </citation>
    <scope>NUCLEOTIDE SEQUENCE</scope>
    <source>
        <strain evidence="1">2CP-1</strain>
    </source>
</reference>
<name>B8JAF8_ANAD2</name>
<evidence type="ECO:0000313" key="2">
    <source>
        <dbReference type="Proteomes" id="UP000007089"/>
    </source>
</evidence>
<keyword evidence="2" id="KW-1185">Reference proteome</keyword>
<sequence length="105" mass="11203">MLPEPVLPEVEVSLEPLPVVLELPVPMLPLPVLVPVRSSRSVVDEPDVVEPPVAPCALAGCAATSSPAMPRPATVPHPKYLIGSPSLLWFGARRLPWLSCWLSIG</sequence>
<dbReference type="Proteomes" id="UP000007089">
    <property type="component" value="Chromosome"/>
</dbReference>
<proteinExistence type="predicted"/>
<protein>
    <submittedName>
        <fullName evidence="1">Uncharacterized protein</fullName>
    </submittedName>
</protein>
<gene>
    <name evidence="1" type="ordered locus">A2cp1_2339</name>
</gene>
<dbReference type="HOGENOM" id="CLU_2230844_0_0_7"/>
<dbReference type="AlphaFoldDB" id="B8JAF8"/>
<dbReference type="RefSeq" id="WP_012633504.1">
    <property type="nucleotide sequence ID" value="NC_011891.1"/>
</dbReference>